<dbReference type="OrthoDB" id="8256189at2"/>
<feature type="transmembrane region" description="Helical" evidence="2">
    <location>
        <begin position="35"/>
        <end position="56"/>
    </location>
</feature>
<dbReference type="EMBL" id="LJYG01000108">
    <property type="protein sequence ID" value="KRQ03307.1"/>
    <property type="molecule type" value="Genomic_DNA"/>
</dbReference>
<keyword evidence="2" id="KW-1133">Transmembrane helix</keyword>
<dbReference type="AlphaFoldDB" id="A0A0R3D0E6"/>
<evidence type="ECO:0000313" key="3">
    <source>
        <dbReference type="EMBL" id="KRQ03307.1"/>
    </source>
</evidence>
<keyword evidence="2" id="KW-0472">Membrane</keyword>
<feature type="compositionally biased region" description="Basic and acidic residues" evidence="1">
    <location>
        <begin position="252"/>
        <end position="262"/>
    </location>
</feature>
<proteinExistence type="predicted"/>
<accession>A0A0R3D0E6</accession>
<feature type="compositionally biased region" description="Low complexity" evidence="1">
    <location>
        <begin position="200"/>
        <end position="213"/>
    </location>
</feature>
<feature type="compositionally biased region" description="Polar residues" evidence="1">
    <location>
        <begin position="472"/>
        <end position="483"/>
    </location>
</feature>
<feature type="region of interest" description="Disordered" evidence="1">
    <location>
        <begin position="252"/>
        <end position="277"/>
    </location>
</feature>
<evidence type="ECO:0008006" key="5">
    <source>
        <dbReference type="Google" id="ProtNLM"/>
    </source>
</evidence>
<organism evidence="3 4">
    <name type="scientific">Bradyrhizobium manausense</name>
    <dbReference type="NCBI Taxonomy" id="989370"/>
    <lineage>
        <taxon>Bacteria</taxon>
        <taxon>Pseudomonadati</taxon>
        <taxon>Pseudomonadota</taxon>
        <taxon>Alphaproteobacteria</taxon>
        <taxon>Hyphomicrobiales</taxon>
        <taxon>Nitrobacteraceae</taxon>
        <taxon>Bradyrhizobium</taxon>
    </lineage>
</organism>
<sequence length="483" mass="50630">MARDSDPLADAFGDKETGGLFSGLLAEEGAFDRRLLWRLGSWGVAAVGAVVVAVMANQAQLGWRRDQVASADLARQSDQIQVLTKQIQLEARRFASAIETLNTDRDRLYSRVTVLEQGLDSVTGAIAKQNATSQPAPASKPQDVPVAPAQPPAPAPEVAPVASTAASLVDRPRVTSAKEPKDVASKDSSSKDSSKEAAKDQPSPSPQTAAAASLVQQAPVTPSAAPMLPLLPSKSIMAPPDPAASKLIQPEPTEKAADKKPEPAPAPTEVAAAKPAEATEAEVPAIAVQQTRFAIELGGANSVDGLRRLWRGLSKSNPEIAALRPIIMIKEGTNGLGMQLRLGAGPLINAAAAAKLCAGLAESDRHCETTVFDGQRLSMRGGSDKSQEKSQEKSQDKSQEKSQEKSQDKGSEKSSEKAQDSVPQAETAPAAAPTAKPDKHRRSYSSKRSKREEPAPAPQPAPAAAKPPETASAGSTISSFFRR</sequence>
<comment type="caution">
    <text evidence="3">The sequence shown here is derived from an EMBL/GenBank/DDBJ whole genome shotgun (WGS) entry which is preliminary data.</text>
</comment>
<evidence type="ECO:0000256" key="2">
    <source>
        <dbReference type="SAM" id="Phobius"/>
    </source>
</evidence>
<feature type="compositionally biased region" description="Basic residues" evidence="1">
    <location>
        <begin position="438"/>
        <end position="449"/>
    </location>
</feature>
<feature type="compositionally biased region" description="Basic and acidic residues" evidence="1">
    <location>
        <begin position="382"/>
        <end position="419"/>
    </location>
</feature>
<evidence type="ECO:0000313" key="4">
    <source>
        <dbReference type="Proteomes" id="UP000051936"/>
    </source>
</evidence>
<dbReference type="RefSeq" id="WP_057755423.1">
    <property type="nucleotide sequence ID" value="NZ_LJYG01000108.1"/>
</dbReference>
<name>A0A0R3D0E6_9BRAD</name>
<keyword evidence="4" id="KW-1185">Reference proteome</keyword>
<feature type="compositionally biased region" description="Low complexity" evidence="1">
    <location>
        <begin position="462"/>
        <end position="471"/>
    </location>
</feature>
<gene>
    <name evidence="3" type="ORF">AOQ71_31775</name>
</gene>
<dbReference type="STRING" id="989370.AOQ71_31775"/>
<feature type="compositionally biased region" description="Low complexity" evidence="1">
    <location>
        <begin position="267"/>
        <end position="277"/>
    </location>
</feature>
<protein>
    <recommendedName>
        <fullName evidence="5">SPOR domain-containing protein</fullName>
    </recommendedName>
</protein>
<dbReference type="Proteomes" id="UP000051936">
    <property type="component" value="Unassembled WGS sequence"/>
</dbReference>
<feature type="region of interest" description="Disordered" evidence="1">
    <location>
        <begin position="130"/>
        <end position="217"/>
    </location>
</feature>
<feature type="compositionally biased region" description="Basic and acidic residues" evidence="1">
    <location>
        <begin position="170"/>
        <end position="199"/>
    </location>
</feature>
<feature type="region of interest" description="Disordered" evidence="1">
    <location>
        <begin position="372"/>
        <end position="483"/>
    </location>
</feature>
<feature type="compositionally biased region" description="Low complexity" evidence="1">
    <location>
        <begin position="425"/>
        <end position="435"/>
    </location>
</feature>
<evidence type="ECO:0000256" key="1">
    <source>
        <dbReference type="SAM" id="MobiDB-lite"/>
    </source>
</evidence>
<reference evidence="3 4" key="1">
    <citation type="submission" date="2015-09" db="EMBL/GenBank/DDBJ databases">
        <title>Draft Genome Sequence of Bradyrhizobium manausense Strain BR 3351T, a Novel Symbiotic Nitrogen-Fixing Alphaproteobacterium Isolated from Brazilian Amazon Rain Forest.</title>
        <authorList>
            <person name="De Araujo J.L."/>
            <person name="Zilli J.E."/>
        </authorList>
    </citation>
    <scope>NUCLEOTIDE SEQUENCE [LARGE SCALE GENOMIC DNA]</scope>
    <source>
        <strain evidence="3 4">BR3351</strain>
    </source>
</reference>
<keyword evidence="2" id="KW-0812">Transmembrane</keyword>
<feature type="compositionally biased region" description="Pro residues" evidence="1">
    <location>
        <begin position="148"/>
        <end position="157"/>
    </location>
</feature>